<dbReference type="PANTHER" id="PTHR34136:SF1">
    <property type="entry name" value="UDP-N-ACETYL-D-MANNOSAMINURONIC ACID TRANSFERASE"/>
    <property type="match status" value="1"/>
</dbReference>
<dbReference type="InterPro" id="IPR004629">
    <property type="entry name" value="WecG_TagA_CpsF"/>
</dbReference>
<dbReference type="Pfam" id="PF03808">
    <property type="entry name" value="Glyco_tran_WecG"/>
    <property type="match status" value="1"/>
</dbReference>
<evidence type="ECO:0000256" key="2">
    <source>
        <dbReference type="ARBA" id="ARBA00022679"/>
    </source>
</evidence>
<gene>
    <name evidence="5" type="ORF">DW116_07105</name>
    <name evidence="4" type="ORF">DW672_08280</name>
    <name evidence="3" type="ORF">DXD17_07840</name>
</gene>
<dbReference type="PANTHER" id="PTHR34136">
    <property type="match status" value="1"/>
</dbReference>
<evidence type="ECO:0000313" key="3">
    <source>
        <dbReference type="EMBL" id="RGK39635.1"/>
    </source>
</evidence>
<organism evidence="3 6">
    <name type="scientific">[Ruminococcus] lactaris</name>
    <dbReference type="NCBI Taxonomy" id="46228"/>
    <lineage>
        <taxon>Bacteria</taxon>
        <taxon>Bacillati</taxon>
        <taxon>Bacillota</taxon>
        <taxon>Clostridia</taxon>
        <taxon>Lachnospirales</taxon>
        <taxon>Lachnospiraceae</taxon>
        <taxon>Mediterraneibacter</taxon>
    </lineage>
</organism>
<evidence type="ECO:0000256" key="1">
    <source>
        <dbReference type="ARBA" id="ARBA00022676"/>
    </source>
</evidence>
<dbReference type="Proteomes" id="UP000285832">
    <property type="component" value="Unassembled WGS sequence"/>
</dbReference>
<proteinExistence type="predicted"/>
<dbReference type="EMBL" id="QSQN01000018">
    <property type="protein sequence ID" value="RGK39635.1"/>
    <property type="molecule type" value="Genomic_DNA"/>
</dbReference>
<dbReference type="GO" id="GO:0016758">
    <property type="term" value="F:hexosyltransferase activity"/>
    <property type="evidence" value="ECO:0007669"/>
    <property type="project" value="TreeGrafter"/>
</dbReference>
<reference evidence="6 7" key="1">
    <citation type="submission" date="2018-08" db="EMBL/GenBank/DDBJ databases">
        <title>A genome reference for cultivated species of the human gut microbiota.</title>
        <authorList>
            <person name="Zou Y."/>
            <person name="Xue W."/>
            <person name="Luo G."/>
        </authorList>
    </citation>
    <scope>NUCLEOTIDE SEQUENCE [LARGE SCALE GENOMIC DNA]</scope>
    <source>
        <strain evidence="5 8">AM09-9</strain>
        <strain evidence="4 7">AM25-1LB</strain>
        <strain evidence="3 6">TF11-7</strain>
    </source>
</reference>
<evidence type="ECO:0000313" key="6">
    <source>
        <dbReference type="Proteomes" id="UP000260793"/>
    </source>
</evidence>
<keyword evidence="1" id="KW-0328">Glycosyltransferase</keyword>
<comment type="caution">
    <text evidence="3">The sequence shown here is derived from an EMBL/GenBank/DDBJ whole genome shotgun (WGS) entry which is preliminary data.</text>
</comment>
<dbReference type="EMBL" id="QRMI01000015">
    <property type="protein sequence ID" value="RHJ61544.1"/>
    <property type="molecule type" value="Genomic_DNA"/>
</dbReference>
<dbReference type="AlphaFoldDB" id="A0A3E4LQQ2"/>
<evidence type="ECO:0000313" key="4">
    <source>
        <dbReference type="EMBL" id="RHF59817.1"/>
    </source>
</evidence>
<dbReference type="RefSeq" id="WP_005611552.1">
    <property type="nucleotide sequence ID" value="NZ_CABKOA010000015.1"/>
</dbReference>
<evidence type="ECO:0000313" key="7">
    <source>
        <dbReference type="Proteomes" id="UP000284902"/>
    </source>
</evidence>
<evidence type="ECO:0000313" key="5">
    <source>
        <dbReference type="EMBL" id="RHJ61544.1"/>
    </source>
</evidence>
<protein>
    <submittedName>
        <fullName evidence="3">Teichoic acid biosynthesis protein</fullName>
    </submittedName>
</protein>
<keyword evidence="2" id="KW-0808">Transferase</keyword>
<dbReference type="Proteomes" id="UP000260793">
    <property type="component" value="Unassembled WGS sequence"/>
</dbReference>
<dbReference type="GeneID" id="77334851"/>
<accession>A0A3E4LQQ2</accession>
<name>A0A3E4LQQ2_9FIRM</name>
<evidence type="ECO:0000313" key="8">
    <source>
        <dbReference type="Proteomes" id="UP000285832"/>
    </source>
</evidence>
<dbReference type="EMBL" id="QRHG01000019">
    <property type="protein sequence ID" value="RHF59817.1"/>
    <property type="molecule type" value="Genomic_DNA"/>
</dbReference>
<sequence>MIEKMNIFDVEIPILTAKEAMIRAMQYLESESVDTIELVSMDMLMKERENAQWKEQINALTMLLPENTEILKAAEIENEKLFRETEENVFLKMFMKYMQKNHKKIFLLADSEENLGKVEAVLSRHNRGIRVTGQMVISENEEQIQDAINAINGTETDCILSVLPSPFQERFITANKALLNVRVWLGGGCAFTGHLDEIKLRNRIRFFIQKKIFRYHVEQEKE</sequence>
<dbReference type="Proteomes" id="UP000284902">
    <property type="component" value="Unassembled WGS sequence"/>
</dbReference>